<organism evidence="11 12">
    <name type="scientific">Actinacidiphila polyblastidii</name>
    <dbReference type="NCBI Taxonomy" id="3110430"/>
    <lineage>
        <taxon>Bacteria</taxon>
        <taxon>Bacillati</taxon>
        <taxon>Actinomycetota</taxon>
        <taxon>Actinomycetes</taxon>
        <taxon>Kitasatosporales</taxon>
        <taxon>Streptomycetaceae</taxon>
        <taxon>Actinacidiphila</taxon>
    </lineage>
</organism>
<evidence type="ECO:0000256" key="5">
    <source>
        <dbReference type="ARBA" id="ARBA00023326"/>
    </source>
</evidence>
<dbReference type="Gene3D" id="3.20.20.80">
    <property type="entry name" value="Glycosidases"/>
    <property type="match status" value="1"/>
</dbReference>
<reference evidence="11 12" key="1">
    <citation type="submission" date="2023-12" db="EMBL/GenBank/DDBJ databases">
        <title>Streptomyces sp. V4-01.</title>
        <authorList>
            <person name="Somphong A."/>
            <person name="Phongsopitanun W."/>
        </authorList>
    </citation>
    <scope>NUCLEOTIDE SEQUENCE [LARGE SCALE GENOMIC DNA]</scope>
    <source>
        <strain evidence="11 12">V4-01</strain>
    </source>
</reference>
<dbReference type="Pfam" id="PF02156">
    <property type="entry name" value="Glyco_hydro_26"/>
    <property type="match status" value="1"/>
</dbReference>
<dbReference type="GO" id="GO:0016787">
    <property type="term" value="F:hydrolase activity"/>
    <property type="evidence" value="ECO:0007669"/>
    <property type="project" value="UniProtKB-KW"/>
</dbReference>
<dbReference type="InterPro" id="IPR000805">
    <property type="entry name" value="Glyco_hydro_26"/>
</dbReference>
<dbReference type="InterPro" id="IPR001919">
    <property type="entry name" value="CBD2"/>
</dbReference>
<comment type="caution">
    <text evidence="11">The sequence shown here is derived from an EMBL/GenBank/DDBJ whole genome shotgun (WGS) entry which is preliminary data.</text>
</comment>
<dbReference type="InterPro" id="IPR017853">
    <property type="entry name" value="GH"/>
</dbReference>
<feature type="active site" description="Proton donor" evidence="6">
    <location>
        <position position="331"/>
    </location>
</feature>
<dbReference type="PRINTS" id="PR00739">
    <property type="entry name" value="GLHYDRLASE26"/>
</dbReference>
<evidence type="ECO:0000256" key="4">
    <source>
        <dbReference type="ARBA" id="ARBA00023295"/>
    </source>
</evidence>
<dbReference type="SUPFAM" id="SSF49785">
    <property type="entry name" value="Galactose-binding domain-like"/>
    <property type="match status" value="1"/>
</dbReference>
<dbReference type="SUPFAM" id="SSF51445">
    <property type="entry name" value="(Trans)glycosidases"/>
    <property type="match status" value="1"/>
</dbReference>
<evidence type="ECO:0000259" key="10">
    <source>
        <dbReference type="PROSITE" id="PS51764"/>
    </source>
</evidence>
<dbReference type="InterPro" id="IPR006311">
    <property type="entry name" value="TAT_signal"/>
</dbReference>
<dbReference type="EMBL" id="JAZEWV010000006">
    <property type="protein sequence ID" value="MEE4542271.1"/>
    <property type="molecule type" value="Genomic_DNA"/>
</dbReference>
<dbReference type="InterPro" id="IPR008965">
    <property type="entry name" value="CBM2/CBM3_carb-bd_dom_sf"/>
</dbReference>
<dbReference type="PROSITE" id="PS51318">
    <property type="entry name" value="TAT"/>
    <property type="match status" value="1"/>
</dbReference>
<dbReference type="Gene3D" id="2.60.120.260">
    <property type="entry name" value="Galactose-binding domain-like"/>
    <property type="match status" value="1"/>
</dbReference>
<keyword evidence="12" id="KW-1185">Reference proteome</keyword>
<evidence type="ECO:0000256" key="2">
    <source>
        <dbReference type="ARBA" id="ARBA00022729"/>
    </source>
</evidence>
<dbReference type="InterPro" id="IPR022790">
    <property type="entry name" value="GH26_dom"/>
</dbReference>
<dbReference type="PANTHER" id="PTHR40079">
    <property type="entry name" value="MANNAN ENDO-1,4-BETA-MANNOSIDASE E-RELATED"/>
    <property type="match status" value="1"/>
</dbReference>
<dbReference type="PANTHER" id="PTHR40079:SF4">
    <property type="entry name" value="GH26 DOMAIN-CONTAINING PROTEIN-RELATED"/>
    <property type="match status" value="1"/>
</dbReference>
<dbReference type="Gene3D" id="2.60.40.290">
    <property type="match status" value="1"/>
</dbReference>
<feature type="chain" id="PRO_5047181236" evidence="7">
    <location>
        <begin position="36"/>
        <end position="585"/>
    </location>
</feature>
<evidence type="ECO:0000259" key="8">
    <source>
        <dbReference type="PROSITE" id="PS51173"/>
    </source>
</evidence>
<feature type="domain" description="CBM2" evidence="8">
    <location>
        <begin position="482"/>
        <end position="585"/>
    </location>
</feature>
<evidence type="ECO:0000256" key="6">
    <source>
        <dbReference type="PROSITE-ProRule" id="PRU01100"/>
    </source>
</evidence>
<dbReference type="CDD" id="cd04086">
    <property type="entry name" value="CBM35_mannanase-like"/>
    <property type="match status" value="1"/>
</dbReference>
<dbReference type="Pfam" id="PF00553">
    <property type="entry name" value="CBM_2"/>
    <property type="match status" value="1"/>
</dbReference>
<dbReference type="PROSITE" id="PS51173">
    <property type="entry name" value="CBM2"/>
    <property type="match status" value="1"/>
</dbReference>
<dbReference type="Pfam" id="PF16990">
    <property type="entry name" value="CBM_35"/>
    <property type="match status" value="1"/>
</dbReference>
<dbReference type="PROSITE" id="PS51764">
    <property type="entry name" value="GH26"/>
    <property type="match status" value="1"/>
</dbReference>
<evidence type="ECO:0000256" key="3">
    <source>
        <dbReference type="ARBA" id="ARBA00022801"/>
    </source>
</evidence>
<comment type="similarity">
    <text evidence="1 6">Belongs to the glycosyl hydrolase 26 family.</text>
</comment>
<proteinExistence type="inferred from homology"/>
<sequence length="585" mass="62112">MVSPAPHPRRLLRLLVAGLLAVPAAAALTPGSAHADTPSATVYQAEDGALNGVSVGTSVSGYQGAGYAEGFDESGDTLTITVPDSPGGLYALSVRYDGPYGDKKANLLVNGSGVGEVSLPASATWTDAAAGDVLLKAGANTVTVSDDWGWYLIDSISLTPAPARPPHAVTGRLTDPQATPEARSLMTYLAANYGKDILSGQQDSAHEQWLEANVGKAPAIEGLDMMDYSPSRVERGTVGTDTDNALAWDRRGGITAFVWHWNAPTDLIDQPGEEWWRGFYTDATTFDVQAALADPASADYQLLLRDIDAIAVQLRRLQDAGVPVLWRPLHEAEGGWFWWGAKGPGPAKALYRLMHDRLTRVDGIHNLIWEWNSVDPAWYPGDDVVDLVSADSYPTAGDHGPVALTYDRELSLTGDTKVAALSEVGTVPDPDLLRAYQADWSYFVTWGGFEQDAASNSLDFLKRVYGDPYVITLDELGDFKHSAGGSGACTASYRTTSDWGNGFTVDVTVKAGARALTGWKVTWTFAGNQKVTNAWNAAATQSGAAVTATNMGYNGSLPAAGTTSFGFQGAYSGTNQAPTLTCTMS</sequence>
<feature type="domain" description="GH26" evidence="10">
    <location>
        <begin position="180"/>
        <end position="474"/>
    </location>
</feature>
<keyword evidence="3 6" id="KW-0378">Hydrolase</keyword>
<keyword evidence="2 7" id="KW-0732">Signal</keyword>
<protein>
    <submittedName>
        <fullName evidence="11">Glycosyl hydrolase</fullName>
    </submittedName>
</protein>
<name>A0ABU7P8Y3_9ACTN</name>
<keyword evidence="4 6" id="KW-0326">Glycosidase</keyword>
<evidence type="ECO:0000259" key="9">
    <source>
        <dbReference type="PROSITE" id="PS51175"/>
    </source>
</evidence>
<gene>
    <name evidence="11" type="ORF">V2S66_09900</name>
</gene>
<dbReference type="InterPro" id="IPR005084">
    <property type="entry name" value="CBM6"/>
</dbReference>
<evidence type="ECO:0000313" key="12">
    <source>
        <dbReference type="Proteomes" id="UP001344658"/>
    </source>
</evidence>
<feature type="domain" description="CBM6" evidence="9">
    <location>
        <begin position="41"/>
        <end position="159"/>
    </location>
</feature>
<dbReference type="InterPro" id="IPR012291">
    <property type="entry name" value="CBM2_carb-bd_dom_sf"/>
</dbReference>
<dbReference type="Proteomes" id="UP001344658">
    <property type="component" value="Unassembled WGS sequence"/>
</dbReference>
<dbReference type="SUPFAM" id="SSF49384">
    <property type="entry name" value="Carbohydrate-binding domain"/>
    <property type="match status" value="1"/>
</dbReference>
<evidence type="ECO:0000256" key="7">
    <source>
        <dbReference type="SAM" id="SignalP"/>
    </source>
</evidence>
<evidence type="ECO:0000313" key="11">
    <source>
        <dbReference type="EMBL" id="MEE4542271.1"/>
    </source>
</evidence>
<feature type="active site" description="Nucleophile" evidence="6">
    <location>
        <position position="423"/>
    </location>
</feature>
<keyword evidence="5" id="KW-0624">Polysaccharide degradation</keyword>
<dbReference type="InterPro" id="IPR008979">
    <property type="entry name" value="Galactose-bd-like_sf"/>
</dbReference>
<accession>A0ABU7P8Y3</accession>
<evidence type="ECO:0000256" key="1">
    <source>
        <dbReference type="ARBA" id="ARBA00007754"/>
    </source>
</evidence>
<feature type="signal peptide" evidence="7">
    <location>
        <begin position="1"/>
        <end position="35"/>
    </location>
</feature>
<keyword evidence="5" id="KW-0119">Carbohydrate metabolism</keyword>
<dbReference type="SMART" id="SM00637">
    <property type="entry name" value="CBD_II"/>
    <property type="match status" value="1"/>
</dbReference>
<dbReference type="PROSITE" id="PS51175">
    <property type="entry name" value="CBM6"/>
    <property type="match status" value="1"/>
</dbReference>
<dbReference type="RefSeq" id="WP_330794207.1">
    <property type="nucleotide sequence ID" value="NZ_JAZEWV010000006.1"/>
</dbReference>